<dbReference type="Proteomes" id="UP001203423">
    <property type="component" value="Unassembled WGS sequence"/>
</dbReference>
<protein>
    <submittedName>
        <fullName evidence="1">Uncharacterized protein</fullName>
    </submittedName>
</protein>
<keyword evidence="2" id="KW-1185">Reference proteome</keyword>
<organism evidence="1 2">
    <name type="scientific">Shewanella surugensis</name>
    <dbReference type="NCBI Taxonomy" id="212020"/>
    <lineage>
        <taxon>Bacteria</taxon>
        <taxon>Pseudomonadati</taxon>
        <taxon>Pseudomonadota</taxon>
        <taxon>Gammaproteobacteria</taxon>
        <taxon>Alteromonadales</taxon>
        <taxon>Shewanellaceae</taxon>
        <taxon>Shewanella</taxon>
    </lineage>
</organism>
<sequence length="88" mass="9443">MESIANTSNATLTITNNKTTDVDVYIIQEGGNINVDHSLCVPPSAEIPLDGDRGIHKFTLPAIAACQFVIVANHAADSKTKVYKSEKD</sequence>
<name>A0ABT0LCV4_9GAMM</name>
<accession>A0ABT0LCV4</accession>
<comment type="caution">
    <text evidence="1">The sequence shown here is derived from an EMBL/GenBank/DDBJ whole genome shotgun (WGS) entry which is preliminary data.</text>
</comment>
<gene>
    <name evidence="1" type="ORF">L2764_13845</name>
</gene>
<evidence type="ECO:0000313" key="1">
    <source>
        <dbReference type="EMBL" id="MCL1125528.1"/>
    </source>
</evidence>
<dbReference type="EMBL" id="JAKIKS010000052">
    <property type="protein sequence ID" value="MCL1125528.1"/>
    <property type="molecule type" value="Genomic_DNA"/>
</dbReference>
<reference evidence="1 2" key="1">
    <citation type="submission" date="2022-01" db="EMBL/GenBank/DDBJ databases">
        <title>Whole genome-based taxonomy of the Shewanellaceae.</title>
        <authorList>
            <person name="Martin-Rodriguez A.J."/>
        </authorList>
    </citation>
    <scope>NUCLEOTIDE SEQUENCE [LARGE SCALE GENOMIC DNA]</scope>
    <source>
        <strain evidence="1 2">DSM 17177</strain>
    </source>
</reference>
<dbReference type="RefSeq" id="WP_248940842.1">
    <property type="nucleotide sequence ID" value="NZ_JAKIKS010000052.1"/>
</dbReference>
<evidence type="ECO:0000313" key="2">
    <source>
        <dbReference type="Proteomes" id="UP001203423"/>
    </source>
</evidence>
<proteinExistence type="predicted"/>